<dbReference type="Gene3D" id="2.120.10.80">
    <property type="entry name" value="Kelch-type beta propeller"/>
    <property type="match status" value="2"/>
</dbReference>
<dbReference type="InterPro" id="IPR011333">
    <property type="entry name" value="SKP1/BTB/POZ_sf"/>
</dbReference>
<dbReference type="OrthoDB" id="432528at2759"/>
<dbReference type="PANTHER" id="PTHR46376">
    <property type="entry name" value="LEUCINE-ZIPPER-LIKE TRANSCRIPTIONAL REGULATOR 1"/>
    <property type="match status" value="1"/>
</dbReference>
<organism evidence="4 5">
    <name type="scientific">Anaeramoeba ignava</name>
    <name type="common">Anaerobic marine amoeba</name>
    <dbReference type="NCBI Taxonomy" id="1746090"/>
    <lineage>
        <taxon>Eukaryota</taxon>
        <taxon>Metamonada</taxon>
        <taxon>Anaeramoebidae</taxon>
        <taxon>Anaeramoeba</taxon>
    </lineage>
</organism>
<evidence type="ECO:0000256" key="1">
    <source>
        <dbReference type="ARBA" id="ARBA00022441"/>
    </source>
</evidence>
<reference evidence="4" key="1">
    <citation type="submission" date="2022-10" db="EMBL/GenBank/DDBJ databases">
        <title>Novel sulphate-reducing endosymbionts in the free-living metamonad Anaeramoeba.</title>
        <authorList>
            <person name="Jerlstrom-Hultqvist J."/>
            <person name="Cepicka I."/>
            <person name="Gallot-Lavallee L."/>
            <person name="Salas-Leiva D."/>
            <person name="Curtis B.A."/>
            <person name="Zahonova K."/>
            <person name="Pipaliya S."/>
            <person name="Dacks J."/>
            <person name="Roger A.J."/>
        </authorList>
    </citation>
    <scope>NUCLEOTIDE SEQUENCE</scope>
    <source>
        <strain evidence="4">BMAN</strain>
    </source>
</reference>
<proteinExistence type="predicted"/>
<dbReference type="AlphaFoldDB" id="A0A9Q0L7W5"/>
<dbReference type="EMBL" id="JAPDFW010000127">
    <property type="protein sequence ID" value="KAJ5067480.1"/>
    <property type="molecule type" value="Genomic_DNA"/>
</dbReference>
<dbReference type="Pfam" id="PF01344">
    <property type="entry name" value="Kelch_1"/>
    <property type="match status" value="2"/>
</dbReference>
<sequence>MNQKVKIKKIETDLISQPEKRSNHSMIVIGTTLFLFGGRSSDHRLNSLHRLNFGSNQWEFIVPQTRIIPKNRSAHSMNVYENKIYILGGICENSTKCGTSFFVFDPIMNCYQKLPDSPVEFVDHSAVVYKDFLIVVGDYWKDHPRFSNDLVYFNFKTNQWNKITTSGFAPKSSSNSAVIFQEKLYVFGGLISSNSMEIENEIENENEMETDSLFILDLKTQRWEKFSPRSAQIWPHSRFGHSCFVRKSKMIITSGFSIERDLFFGDLFEFDFFSKTWKEIEIVEPKPSARLRQATVYLPGKDITILFGGFDETQYLNDLYCFSFQESELESDMRKLLESELLQDVVFDSLENLKIGAHKGILKARLPNQISLEKLRKIFSTFPFRILENMMRFIYFGFFDPSNLSMEEMEQLIELSEKLGINIIEDSSEYNPDKLGKDLKKIFLDEESANFRIEIKGKYLPVHKEILYARTTLYQGLFEFSTKDSSDIAPDLSGYDLETVKCLLMFLYSGEASQISFDQCLELLTASDYYGLNSKDQLHNFCIDEIIRNANENNIRRILKVAERNECEKLIDFCENFSKKD</sequence>
<keyword evidence="2" id="KW-0677">Repeat</keyword>
<dbReference type="Pfam" id="PF00651">
    <property type="entry name" value="BTB"/>
    <property type="match status" value="1"/>
</dbReference>
<protein>
    <submittedName>
        <fullName evidence="4">Leucine-zipper-like transcriptional regulator 1</fullName>
    </submittedName>
</protein>
<dbReference type="InterPro" id="IPR015915">
    <property type="entry name" value="Kelch-typ_b-propeller"/>
</dbReference>
<dbReference type="Pfam" id="PF24681">
    <property type="entry name" value="Kelch_KLHDC2_KLHL20_DRC7"/>
    <property type="match status" value="1"/>
</dbReference>
<dbReference type="GO" id="GO:0005794">
    <property type="term" value="C:Golgi apparatus"/>
    <property type="evidence" value="ECO:0007669"/>
    <property type="project" value="TreeGrafter"/>
</dbReference>
<gene>
    <name evidence="4" type="ORF">M0811_12930</name>
</gene>
<evidence type="ECO:0000256" key="2">
    <source>
        <dbReference type="ARBA" id="ARBA00022737"/>
    </source>
</evidence>
<evidence type="ECO:0000313" key="4">
    <source>
        <dbReference type="EMBL" id="KAJ5067480.1"/>
    </source>
</evidence>
<dbReference type="SUPFAM" id="SSF117281">
    <property type="entry name" value="Kelch motif"/>
    <property type="match status" value="2"/>
</dbReference>
<dbReference type="Gene3D" id="3.30.710.10">
    <property type="entry name" value="Potassium Channel Kv1.1, Chain A"/>
    <property type="match status" value="2"/>
</dbReference>
<dbReference type="PROSITE" id="PS50097">
    <property type="entry name" value="BTB"/>
    <property type="match status" value="1"/>
</dbReference>
<dbReference type="PANTHER" id="PTHR46376:SF1">
    <property type="entry name" value="LEUCINE-ZIPPER-LIKE TRANSCRIPTIONAL REGULATOR 1"/>
    <property type="match status" value="1"/>
</dbReference>
<accession>A0A9Q0L7W5</accession>
<dbReference type="Proteomes" id="UP001149090">
    <property type="component" value="Unassembled WGS sequence"/>
</dbReference>
<dbReference type="InterPro" id="IPR006652">
    <property type="entry name" value="Kelch_1"/>
</dbReference>
<comment type="caution">
    <text evidence="4">The sequence shown here is derived from an EMBL/GenBank/DDBJ whole genome shotgun (WGS) entry which is preliminary data.</text>
</comment>
<keyword evidence="5" id="KW-1185">Reference proteome</keyword>
<dbReference type="InterPro" id="IPR000210">
    <property type="entry name" value="BTB/POZ_dom"/>
</dbReference>
<name>A0A9Q0L7W5_ANAIG</name>
<keyword evidence="1" id="KW-0880">Kelch repeat</keyword>
<evidence type="ECO:0000259" key="3">
    <source>
        <dbReference type="PROSITE" id="PS50097"/>
    </source>
</evidence>
<feature type="domain" description="BTB" evidence="3">
    <location>
        <begin position="449"/>
        <end position="516"/>
    </location>
</feature>
<dbReference type="InterPro" id="IPR051568">
    <property type="entry name" value="LZTR1/Attractin"/>
</dbReference>
<evidence type="ECO:0000313" key="5">
    <source>
        <dbReference type="Proteomes" id="UP001149090"/>
    </source>
</evidence>
<dbReference type="SUPFAM" id="SSF54695">
    <property type="entry name" value="POZ domain"/>
    <property type="match status" value="2"/>
</dbReference>